<dbReference type="AlphaFoldDB" id="A0A8H4ENW2"/>
<gene>
    <name evidence="2" type="ORF">F8M41_014678</name>
</gene>
<reference evidence="2 3" key="1">
    <citation type="journal article" date="2019" name="Environ. Microbiol.">
        <title>At the nexus of three kingdoms: the genome of the mycorrhizal fungus Gigaspora margarita provides insights into plant, endobacterial and fungal interactions.</title>
        <authorList>
            <person name="Venice F."/>
            <person name="Ghignone S."/>
            <person name="Salvioli di Fossalunga A."/>
            <person name="Amselem J."/>
            <person name="Novero M."/>
            <person name="Xianan X."/>
            <person name="Sedzielewska Toro K."/>
            <person name="Morin E."/>
            <person name="Lipzen A."/>
            <person name="Grigoriev I.V."/>
            <person name="Henrissat B."/>
            <person name="Martin F.M."/>
            <person name="Bonfante P."/>
        </authorList>
    </citation>
    <scope>NUCLEOTIDE SEQUENCE [LARGE SCALE GENOMIC DNA]</scope>
    <source>
        <strain evidence="2 3">BEG34</strain>
    </source>
</reference>
<dbReference type="SUPFAM" id="SSF52540">
    <property type="entry name" value="P-loop containing nucleoside triphosphate hydrolases"/>
    <property type="match status" value="1"/>
</dbReference>
<dbReference type="GO" id="GO:0003924">
    <property type="term" value="F:GTPase activity"/>
    <property type="evidence" value="ECO:0007669"/>
    <property type="project" value="InterPro"/>
</dbReference>
<dbReference type="PRINTS" id="PR00449">
    <property type="entry name" value="RASTRNSFRMNG"/>
</dbReference>
<comment type="caution">
    <text evidence="2">The sequence shown here is derived from an EMBL/GenBank/DDBJ whole genome shotgun (WGS) entry which is preliminary data.</text>
</comment>
<protein>
    <submittedName>
        <fullName evidence="2">Ras-related protein RABD1-like</fullName>
    </submittedName>
</protein>
<evidence type="ECO:0000256" key="1">
    <source>
        <dbReference type="ARBA" id="ARBA00022741"/>
    </source>
</evidence>
<organism evidence="2 3">
    <name type="scientific">Gigaspora margarita</name>
    <dbReference type="NCBI Taxonomy" id="4874"/>
    <lineage>
        <taxon>Eukaryota</taxon>
        <taxon>Fungi</taxon>
        <taxon>Fungi incertae sedis</taxon>
        <taxon>Mucoromycota</taxon>
        <taxon>Glomeromycotina</taxon>
        <taxon>Glomeromycetes</taxon>
        <taxon>Diversisporales</taxon>
        <taxon>Gigasporaceae</taxon>
        <taxon>Gigaspora</taxon>
    </lineage>
</organism>
<dbReference type="OrthoDB" id="28357at2759"/>
<dbReference type="NCBIfam" id="TIGR00231">
    <property type="entry name" value="small_GTP"/>
    <property type="match status" value="1"/>
</dbReference>
<dbReference type="EMBL" id="WTPW01000302">
    <property type="protein sequence ID" value="KAF0525240.1"/>
    <property type="molecule type" value="Genomic_DNA"/>
</dbReference>
<keyword evidence="1" id="KW-0547">Nucleotide-binding</keyword>
<dbReference type="InterPro" id="IPR001806">
    <property type="entry name" value="Small_GTPase"/>
</dbReference>
<dbReference type="PROSITE" id="PS51419">
    <property type="entry name" value="RAB"/>
    <property type="match status" value="1"/>
</dbReference>
<proteinExistence type="predicted"/>
<dbReference type="Pfam" id="PF00071">
    <property type="entry name" value="Ras"/>
    <property type="match status" value="1"/>
</dbReference>
<accession>A0A8H4ENW2</accession>
<name>A0A8H4ENW2_GIGMA</name>
<evidence type="ECO:0000313" key="2">
    <source>
        <dbReference type="EMBL" id="KAF0525240.1"/>
    </source>
</evidence>
<dbReference type="SMART" id="SM00175">
    <property type="entry name" value="RAB"/>
    <property type="match status" value="1"/>
</dbReference>
<dbReference type="SMART" id="SM00173">
    <property type="entry name" value="RAS"/>
    <property type="match status" value="1"/>
</dbReference>
<dbReference type="Gene3D" id="3.40.50.300">
    <property type="entry name" value="P-loop containing nucleotide triphosphate hydrolases"/>
    <property type="match status" value="1"/>
</dbReference>
<sequence>MYVHTRSYINRHKYDTFVFFVLKLKETVLTYLFSVGVDGERDVGKSCLIKKFASDDFKNGVYKNAFHAYVITTHIQLDDYDIKIEFLETGWNLRPNENYYKYVDGAILVYDISQSDGLREIKELSREYSRNEIPIMIVANKCDKNEHKNRDDLLKEVKNYFGEELNILGEEFLFDKTSEKEKTNASLNKILKKCIFRLLDFKGINDLNKLTSPNNHFKSVMNHATQLYLYEVSKKVIGGRQQIEEILLDGIETFLSLVCT</sequence>
<evidence type="ECO:0000313" key="3">
    <source>
        <dbReference type="Proteomes" id="UP000439903"/>
    </source>
</evidence>
<dbReference type="GO" id="GO:0005525">
    <property type="term" value="F:GTP binding"/>
    <property type="evidence" value="ECO:0007669"/>
    <property type="project" value="InterPro"/>
</dbReference>
<dbReference type="InterPro" id="IPR005225">
    <property type="entry name" value="Small_GTP-bd"/>
</dbReference>
<keyword evidence="3" id="KW-1185">Reference proteome</keyword>
<dbReference type="InterPro" id="IPR027417">
    <property type="entry name" value="P-loop_NTPase"/>
</dbReference>
<dbReference type="PANTHER" id="PTHR47978">
    <property type="match status" value="1"/>
</dbReference>
<dbReference type="Proteomes" id="UP000439903">
    <property type="component" value="Unassembled WGS sequence"/>
</dbReference>